<organism evidence="1 2">
    <name type="scientific">Streptomyces parvulus</name>
    <dbReference type="NCBI Taxonomy" id="146923"/>
    <lineage>
        <taxon>Bacteria</taxon>
        <taxon>Bacillati</taxon>
        <taxon>Actinomycetota</taxon>
        <taxon>Actinomycetes</taxon>
        <taxon>Kitasatosporales</taxon>
        <taxon>Streptomycetaceae</taxon>
        <taxon>Streptomyces</taxon>
    </lineage>
</organism>
<evidence type="ECO:0000313" key="2">
    <source>
        <dbReference type="Proteomes" id="UP000253742"/>
    </source>
</evidence>
<evidence type="ECO:0000313" key="1">
    <source>
        <dbReference type="EMBL" id="RDD85901.1"/>
    </source>
</evidence>
<sequence>MSPLAPTPDHALRHRTPARSDCLTLPHIAPAFAEDSYVRELDADGIEGVLHEPTDRSRAVVGLHNPCATEARVNIHTLLPEYADRTWHFLSGSMHTSHAADGTYLHLSASDTVWLTATP</sequence>
<comment type="caution">
    <text evidence="1">The sequence shown here is derived from an EMBL/GenBank/DDBJ whole genome shotgun (WGS) entry which is preliminary data.</text>
</comment>
<dbReference type="OrthoDB" id="4217649at2"/>
<dbReference type="EMBL" id="QQBH01000022">
    <property type="protein sequence ID" value="RDD85901.1"/>
    <property type="molecule type" value="Genomic_DNA"/>
</dbReference>
<proteinExistence type="predicted"/>
<protein>
    <submittedName>
        <fullName evidence="1">Uncharacterized protein</fullName>
    </submittedName>
</protein>
<dbReference type="AlphaFoldDB" id="A0A369UZF9"/>
<reference evidence="1 2" key="1">
    <citation type="submission" date="2018-07" db="EMBL/GenBank/DDBJ databases">
        <title>Genome guided investigation of antibiotics producing actinomycetales strain isolated from a Macau mangrove ecosystem.</title>
        <authorList>
            <person name="Hu D."/>
        </authorList>
    </citation>
    <scope>NUCLEOTIDE SEQUENCE [LARGE SCALE GENOMIC DNA]</scope>
    <source>
        <strain evidence="1 2">2297</strain>
    </source>
</reference>
<name>A0A369UZF9_9ACTN</name>
<dbReference type="RefSeq" id="WP_114531536.1">
    <property type="nucleotide sequence ID" value="NZ_QQBH01000022.1"/>
</dbReference>
<accession>A0A369UZF9</accession>
<dbReference type="Proteomes" id="UP000253742">
    <property type="component" value="Unassembled WGS sequence"/>
</dbReference>
<gene>
    <name evidence="1" type="ORF">DVZ84_27755</name>
</gene>